<evidence type="ECO:0000313" key="2">
    <source>
        <dbReference type="EMBL" id="CAB4275706.1"/>
    </source>
</evidence>
<feature type="region of interest" description="Disordered" evidence="1">
    <location>
        <begin position="70"/>
        <end position="90"/>
    </location>
</feature>
<protein>
    <submittedName>
        <fullName evidence="2">Uncharacterized protein</fullName>
    </submittedName>
</protein>
<dbReference type="EMBL" id="CAEKDK010000004">
    <property type="protein sequence ID" value="CAB4275706.1"/>
    <property type="molecule type" value="Genomic_DNA"/>
</dbReference>
<evidence type="ECO:0000313" key="3">
    <source>
        <dbReference type="Proteomes" id="UP000507222"/>
    </source>
</evidence>
<dbReference type="PANTHER" id="PTHR46629">
    <property type="entry name" value="OS01G0917900 PROTEIN"/>
    <property type="match status" value="1"/>
</dbReference>
<dbReference type="Proteomes" id="UP000507222">
    <property type="component" value="Unassembled WGS sequence"/>
</dbReference>
<name>A0A6J5UGR8_PRUAR</name>
<proteinExistence type="predicted"/>
<accession>A0A6J5UGR8</accession>
<sequence length="270" mass="29546">MSQLSVILQETVRREREVRTVLEILREQMDDTDGTRGGRRTFKQRLRLNGFGCCGAAWVFGRTAAISVRDGDEDDQEPQNHHQQHHLPLPPQQRVVSVVGQAQPVNNWDPDCVGPISTGSGMNLAAALAAERQFRAPQESDGGGSVLGPAGVGSAVATAPGTPTRVSLMRLLEETEVDGCDAFGGATAESDKAEGGLGNDTSVFEGGVVESRVLSPLQPFNPRDPRYILRWFDDQQYKRRNYIDAIGRCLEIRVIVQVLMAEFSIAEKFN</sequence>
<gene>
    <name evidence="2" type="ORF">CURHAP_LOCUS24638</name>
</gene>
<organism evidence="2 3">
    <name type="scientific">Prunus armeniaca</name>
    <name type="common">Apricot</name>
    <name type="synonym">Armeniaca vulgaris</name>
    <dbReference type="NCBI Taxonomy" id="36596"/>
    <lineage>
        <taxon>Eukaryota</taxon>
        <taxon>Viridiplantae</taxon>
        <taxon>Streptophyta</taxon>
        <taxon>Embryophyta</taxon>
        <taxon>Tracheophyta</taxon>
        <taxon>Spermatophyta</taxon>
        <taxon>Magnoliopsida</taxon>
        <taxon>eudicotyledons</taxon>
        <taxon>Gunneridae</taxon>
        <taxon>Pentapetalae</taxon>
        <taxon>rosids</taxon>
        <taxon>fabids</taxon>
        <taxon>Rosales</taxon>
        <taxon>Rosaceae</taxon>
        <taxon>Amygdaloideae</taxon>
        <taxon>Amygdaleae</taxon>
        <taxon>Prunus</taxon>
    </lineage>
</organism>
<dbReference type="AlphaFoldDB" id="A0A6J5UGR8"/>
<evidence type="ECO:0000256" key="1">
    <source>
        <dbReference type="SAM" id="MobiDB-lite"/>
    </source>
</evidence>
<reference evidence="2 3" key="1">
    <citation type="submission" date="2020-05" db="EMBL/GenBank/DDBJ databases">
        <authorList>
            <person name="Campoy J."/>
            <person name="Schneeberger K."/>
            <person name="Spophaly S."/>
        </authorList>
    </citation>
    <scope>NUCLEOTIDE SEQUENCE [LARGE SCALE GENOMIC DNA]</scope>
    <source>
        <strain evidence="2">PruArmRojPasFocal</strain>
    </source>
</reference>